<sequence length="84" mass="9413">MARLCFSEGYRLPDLGATADFIKVNKHLPGIPSATEVAEQGILLGEMNAKLLEKIEQLTLYVIELKNDNQNLSERVIELESKIK</sequence>
<evidence type="ECO:0000313" key="3">
    <source>
        <dbReference type="Proteomes" id="UP001610063"/>
    </source>
</evidence>
<evidence type="ECO:0000256" key="1">
    <source>
        <dbReference type="SAM" id="Coils"/>
    </source>
</evidence>
<comment type="caution">
    <text evidence="2">The sequence shown here is derived from an EMBL/GenBank/DDBJ whole genome shotgun (WGS) entry which is preliminary data.</text>
</comment>
<name>A0ABW7NEV3_9BACT</name>
<feature type="coiled-coil region" evidence="1">
    <location>
        <begin position="48"/>
        <end position="82"/>
    </location>
</feature>
<organism evidence="2 3">
    <name type="scientific">Marinoscillum luteum</name>
    <dbReference type="NCBI Taxonomy" id="861051"/>
    <lineage>
        <taxon>Bacteria</taxon>
        <taxon>Pseudomonadati</taxon>
        <taxon>Bacteroidota</taxon>
        <taxon>Cytophagia</taxon>
        <taxon>Cytophagales</taxon>
        <taxon>Reichenbachiellaceae</taxon>
        <taxon>Marinoscillum</taxon>
    </lineage>
</organism>
<reference evidence="2 3" key="1">
    <citation type="journal article" date="2013" name="Int. J. Syst. Evol. Microbiol.">
        <title>Marinoscillum luteum sp. nov., isolated from marine sediment.</title>
        <authorList>
            <person name="Cha I.T."/>
            <person name="Park S.J."/>
            <person name="Kim S.J."/>
            <person name="Kim J.G."/>
            <person name="Jung M.Y."/>
            <person name="Shin K.S."/>
            <person name="Kwon K.K."/>
            <person name="Yang S.H."/>
            <person name="Seo Y.S."/>
            <person name="Rhee S.K."/>
        </authorList>
    </citation>
    <scope>NUCLEOTIDE SEQUENCE [LARGE SCALE GENOMIC DNA]</scope>
    <source>
        <strain evidence="2 3">KCTC 23939</strain>
    </source>
</reference>
<keyword evidence="1" id="KW-0175">Coiled coil</keyword>
<dbReference type="RefSeq" id="WP_395419550.1">
    <property type="nucleotide sequence ID" value="NZ_JBIPKE010000020.1"/>
</dbReference>
<evidence type="ECO:0000313" key="2">
    <source>
        <dbReference type="EMBL" id="MFH6986054.1"/>
    </source>
</evidence>
<accession>A0ABW7NEV3</accession>
<dbReference type="EMBL" id="JBIPKE010000020">
    <property type="protein sequence ID" value="MFH6986054.1"/>
    <property type="molecule type" value="Genomic_DNA"/>
</dbReference>
<dbReference type="Proteomes" id="UP001610063">
    <property type="component" value="Unassembled WGS sequence"/>
</dbReference>
<gene>
    <name evidence="2" type="ORF">ACHKAR_21550</name>
</gene>
<keyword evidence="3" id="KW-1185">Reference proteome</keyword>
<proteinExistence type="predicted"/>
<protein>
    <submittedName>
        <fullName evidence="2">Uncharacterized protein</fullName>
    </submittedName>
</protein>